<keyword evidence="2" id="KW-1185">Reference proteome</keyword>
<proteinExistence type="predicted"/>
<evidence type="ECO:0000313" key="1">
    <source>
        <dbReference type="EMBL" id="ERN04481.1"/>
    </source>
</evidence>
<name>W1PA41_AMBTC</name>
<evidence type="ECO:0000313" key="2">
    <source>
        <dbReference type="Proteomes" id="UP000017836"/>
    </source>
</evidence>
<dbReference type="Gramene" id="ERN04481">
    <property type="protein sequence ID" value="ERN04481"/>
    <property type="gene ID" value="AMTR_s00081p00023760"/>
</dbReference>
<reference evidence="2" key="1">
    <citation type="journal article" date="2013" name="Science">
        <title>The Amborella genome and the evolution of flowering plants.</title>
        <authorList>
            <consortium name="Amborella Genome Project"/>
        </authorList>
    </citation>
    <scope>NUCLEOTIDE SEQUENCE [LARGE SCALE GENOMIC DNA]</scope>
</reference>
<organism evidence="1 2">
    <name type="scientific">Amborella trichopoda</name>
    <dbReference type="NCBI Taxonomy" id="13333"/>
    <lineage>
        <taxon>Eukaryota</taxon>
        <taxon>Viridiplantae</taxon>
        <taxon>Streptophyta</taxon>
        <taxon>Embryophyta</taxon>
        <taxon>Tracheophyta</taxon>
        <taxon>Spermatophyta</taxon>
        <taxon>Magnoliopsida</taxon>
        <taxon>Amborellales</taxon>
        <taxon>Amborellaceae</taxon>
        <taxon>Amborella</taxon>
    </lineage>
</organism>
<dbReference type="Proteomes" id="UP000017836">
    <property type="component" value="Unassembled WGS sequence"/>
</dbReference>
<gene>
    <name evidence="1" type="ORF">AMTR_s00081p00023760</name>
</gene>
<dbReference type="HOGENOM" id="CLU_1899037_0_0_1"/>
<accession>W1PA41</accession>
<dbReference type="EMBL" id="KI394223">
    <property type="protein sequence ID" value="ERN04481.1"/>
    <property type="molecule type" value="Genomic_DNA"/>
</dbReference>
<protein>
    <submittedName>
        <fullName evidence="1">Uncharacterized protein</fullName>
    </submittedName>
</protein>
<dbReference type="AlphaFoldDB" id="W1PA41"/>
<sequence>MPHEAVTTALAVDLKEKTIVSVAHKDPHTWDTLLLIFSCIILATLRFKVSRETIPQEPLLQHQDVEILPNKEPKEESHSSITHLGVISMEGGHPAQLKRVYEGVDTHINEEPSYILADGVITCLTRHDRHFKPA</sequence>